<evidence type="ECO:0000256" key="2">
    <source>
        <dbReference type="ARBA" id="ARBA00023002"/>
    </source>
</evidence>
<evidence type="ECO:0000256" key="3">
    <source>
        <dbReference type="ARBA" id="ARBA00023027"/>
    </source>
</evidence>
<evidence type="ECO:0000313" key="6">
    <source>
        <dbReference type="EMBL" id="UQN15061.1"/>
    </source>
</evidence>
<dbReference type="EMBL" id="CP097160">
    <property type="protein sequence ID" value="UQN15061.1"/>
    <property type="molecule type" value="Genomic_DNA"/>
</dbReference>
<protein>
    <submittedName>
        <fullName evidence="6">Inositol 2-dehydrogenase</fullName>
        <ecNumber evidence="6">1.1.1.18</ecNumber>
    </submittedName>
</protein>
<organism evidence="6">
    <name type="scientific">Gulosibacter sediminis</name>
    <dbReference type="NCBI Taxonomy" id="1729695"/>
    <lineage>
        <taxon>Bacteria</taxon>
        <taxon>Bacillati</taxon>
        <taxon>Actinomycetota</taxon>
        <taxon>Actinomycetes</taxon>
        <taxon>Micrococcales</taxon>
        <taxon>Microbacteriaceae</taxon>
        <taxon>Gulosibacter</taxon>
    </lineage>
</organism>
<dbReference type="InterPro" id="IPR030827">
    <property type="entry name" value="Myo_inos_IolG"/>
</dbReference>
<keyword evidence="2 6" id="KW-0560">Oxidoreductase</keyword>
<dbReference type="GO" id="GO:0050112">
    <property type="term" value="F:inositol 2-dehydrogenase (NAD+) activity"/>
    <property type="evidence" value="ECO:0007669"/>
    <property type="project" value="UniProtKB-EC"/>
</dbReference>
<evidence type="ECO:0000259" key="5">
    <source>
        <dbReference type="Pfam" id="PF22725"/>
    </source>
</evidence>
<proteinExistence type="inferred from homology"/>
<dbReference type="Gene3D" id="3.40.50.720">
    <property type="entry name" value="NAD(P)-binding Rossmann-like Domain"/>
    <property type="match status" value="1"/>
</dbReference>
<gene>
    <name evidence="6" type="primary">iolG</name>
    <name evidence="6" type="ORF">M3M28_00920</name>
</gene>
<dbReference type="InterPro" id="IPR000683">
    <property type="entry name" value="Gfo/Idh/MocA-like_OxRdtase_N"/>
</dbReference>
<dbReference type="Pfam" id="PF01408">
    <property type="entry name" value="GFO_IDH_MocA"/>
    <property type="match status" value="1"/>
</dbReference>
<dbReference type="SUPFAM" id="SSF55347">
    <property type="entry name" value="Glyceraldehyde-3-phosphate dehydrogenase-like, C-terminal domain"/>
    <property type="match status" value="1"/>
</dbReference>
<dbReference type="Pfam" id="PF22725">
    <property type="entry name" value="GFO_IDH_MocA_C3"/>
    <property type="match status" value="1"/>
</dbReference>
<comment type="similarity">
    <text evidence="1">Belongs to the Gfo/Idh/MocA family.</text>
</comment>
<feature type="domain" description="Gfo/Idh/MocA-like oxidoreductase N-terminal" evidence="4">
    <location>
        <begin position="6"/>
        <end position="124"/>
    </location>
</feature>
<reference evidence="6" key="1">
    <citation type="submission" date="2022-05" db="EMBL/GenBank/DDBJ databases">
        <title>Complete genome sequence of toluene-degrading Gulosibacter sediminis strain ACHW.36C.</title>
        <authorList>
            <person name="Wai A.C."/>
            <person name="Lai G.K."/>
            <person name="Griffin S.D."/>
            <person name="Leung F.C."/>
        </authorList>
    </citation>
    <scope>NUCLEOTIDE SEQUENCE [LARGE SCALE GENOMIC DNA]</scope>
    <source>
        <strain evidence="6">ACHW.36C</strain>
    </source>
</reference>
<dbReference type="InterPro" id="IPR055170">
    <property type="entry name" value="GFO_IDH_MocA-like_dom"/>
</dbReference>
<dbReference type="InterPro" id="IPR036291">
    <property type="entry name" value="NAD(P)-bd_dom_sf"/>
</dbReference>
<feature type="domain" description="GFO/IDH/MocA-like oxidoreductase" evidence="5">
    <location>
        <begin position="133"/>
        <end position="251"/>
    </location>
</feature>
<dbReference type="SUPFAM" id="SSF51735">
    <property type="entry name" value="NAD(P)-binding Rossmann-fold domains"/>
    <property type="match status" value="1"/>
</dbReference>
<sequence length="335" mass="35735">MTDSLLRVGLIGTGRIGQIHGRHIGNHADSVLARIADPYIEGARQLAKGFGSEVTDDPRELIDSGDLDAVVVAAPTPQHVNLIEACVDAGVPVLCEKPIDLDLTRVDGLAAKVAASGVPVAIGFNQRFDPAIAEVHERVANGAIGQLEQLVLVSRDPGPPPADYLAVSGGIFRDMTIHDFDLARFFVGEVVEVSAFGSALFDAGAQQHDDFDTVNVTLRGASGALVSIVNSRHSAYGYDQRLEAFGSEGLLQVANAPASLVHAASAEGVETKAPYVESFLDRYETAYARELTEFYRLVRREAATSPTFQDGQAAQVIADAAHRSAHERRTVRLDS</sequence>
<evidence type="ECO:0000256" key="1">
    <source>
        <dbReference type="ARBA" id="ARBA00010928"/>
    </source>
</evidence>
<name>A0ABY4MXA7_9MICO</name>
<dbReference type="PANTHER" id="PTHR42840:SF3">
    <property type="entry name" value="BINDING ROSSMANN FOLD OXIDOREDUCTASE, PUTATIVE (AFU_ORTHOLOGUE AFUA_2G10240)-RELATED"/>
    <property type="match status" value="1"/>
</dbReference>
<evidence type="ECO:0000259" key="4">
    <source>
        <dbReference type="Pfam" id="PF01408"/>
    </source>
</evidence>
<keyword evidence="3" id="KW-0520">NAD</keyword>
<dbReference type="NCBIfam" id="TIGR04380">
    <property type="entry name" value="myo_inos_iolG"/>
    <property type="match status" value="1"/>
</dbReference>
<accession>A0ABY4MXA7</accession>
<dbReference type="EC" id="1.1.1.18" evidence="6"/>
<dbReference type="Gene3D" id="3.30.360.10">
    <property type="entry name" value="Dihydrodipicolinate Reductase, domain 2"/>
    <property type="match status" value="1"/>
</dbReference>
<dbReference type="PANTHER" id="PTHR42840">
    <property type="entry name" value="NAD(P)-BINDING ROSSMANN-FOLD SUPERFAMILY PROTEIN-RELATED"/>
    <property type="match status" value="1"/>
</dbReference>